<gene>
    <name evidence="2" type="ORF">A3F00_03455</name>
</gene>
<reference evidence="2 3" key="1">
    <citation type="journal article" date="2016" name="Nat. Commun.">
        <title>Thousands of microbial genomes shed light on interconnected biogeochemical processes in an aquifer system.</title>
        <authorList>
            <person name="Anantharaman K."/>
            <person name="Brown C.T."/>
            <person name="Hug L.A."/>
            <person name="Sharon I."/>
            <person name="Castelle C.J."/>
            <person name="Probst A.J."/>
            <person name="Thomas B.C."/>
            <person name="Singh A."/>
            <person name="Wilkins M.J."/>
            <person name="Karaoz U."/>
            <person name="Brodie E.L."/>
            <person name="Williams K.H."/>
            <person name="Hubbard S.S."/>
            <person name="Banfield J.F."/>
        </authorList>
    </citation>
    <scope>NUCLEOTIDE SEQUENCE [LARGE SCALE GENOMIC DNA]</scope>
</reference>
<protein>
    <recommendedName>
        <fullName evidence="4">Glycosyltransferase 2-like domain-containing protein</fullName>
    </recommendedName>
</protein>
<feature type="transmembrane region" description="Helical" evidence="1">
    <location>
        <begin position="546"/>
        <end position="565"/>
    </location>
</feature>
<feature type="transmembrane region" description="Helical" evidence="1">
    <location>
        <begin position="57"/>
        <end position="76"/>
    </location>
</feature>
<accession>A0A1F5KCS8</accession>
<feature type="transmembrane region" description="Helical" evidence="1">
    <location>
        <begin position="118"/>
        <end position="141"/>
    </location>
</feature>
<dbReference type="EMBL" id="MFDE01000014">
    <property type="protein sequence ID" value="OGE38698.1"/>
    <property type="molecule type" value="Genomic_DNA"/>
</dbReference>
<evidence type="ECO:0000256" key="1">
    <source>
        <dbReference type="SAM" id="Phobius"/>
    </source>
</evidence>
<keyword evidence="1" id="KW-0472">Membrane</keyword>
<evidence type="ECO:0000313" key="2">
    <source>
        <dbReference type="EMBL" id="OGE38698.1"/>
    </source>
</evidence>
<evidence type="ECO:0000313" key="3">
    <source>
        <dbReference type="Proteomes" id="UP000176527"/>
    </source>
</evidence>
<feature type="transmembrane region" description="Helical" evidence="1">
    <location>
        <begin position="500"/>
        <end position="525"/>
    </location>
</feature>
<keyword evidence="1" id="KW-1133">Transmembrane helix</keyword>
<organism evidence="2 3">
    <name type="scientific">Candidatus Daviesbacteria bacterium RIFCSPHIGHO2_12_FULL_37_11</name>
    <dbReference type="NCBI Taxonomy" id="1797777"/>
    <lineage>
        <taxon>Bacteria</taxon>
        <taxon>Candidatus Daviesiibacteriota</taxon>
    </lineage>
</organism>
<feature type="transmembrane region" description="Helical" evidence="1">
    <location>
        <begin position="29"/>
        <end position="50"/>
    </location>
</feature>
<keyword evidence="1" id="KW-0812">Transmembrane</keyword>
<sequence length="594" mass="68056">MRFIIILIISLLASFYISALIKQTLKTKIHSLIGIVVLTLGLILGFFGGLTNSPLNILIAFFLGGTGLGITLYHLLSESYVISEKIEKDFISRHDSAFERFLEILPGALTWIALTSPIWLSFALPFAVAYIIILADTYWLINSFKIAALIFTGYRKMESAKKENWLNRLSAEYPKVWKEYYHLIVLPTYKEGIDILSSSFDALAKSNYPKDRIFLAVGFEQRDDPQKIKETLSYLKKFESKISGVFTTTHPFGLPGEVPGPGSNRNWMIKNALSLFKKRGINPENIIVTTLDADFCIHEQFLSGMLHKYLSTPEDKRDKRSYTGAFLYYNNYWQTPAPMRLLATGTALWQLSEMVGSDKYINFASLSMNLKSLIDLGLWIPNKVNDDSGFYWKAYYYFNGDYKVIPHFLPINADAVLDVNLPKTFQNQYLQLKRWAYGVEHLPFIVREYFKNKQTDFWDKTDKLVFVFWSYLKWGTLALFISFGGLLIPLVNTNFSESVVAYNLSVISSWILTAAFVGLFATIYVHEKTAPRRPPDWSFITKLWSYLQWSLIPIILVTIATLPAIDAQTSLMFGRYLEFRTTNKVRTSSSKTPN</sequence>
<comment type="caution">
    <text evidence="2">The sequence shown here is derived from an EMBL/GenBank/DDBJ whole genome shotgun (WGS) entry which is preliminary data.</text>
</comment>
<dbReference type="InterPro" id="IPR029044">
    <property type="entry name" value="Nucleotide-diphossugar_trans"/>
</dbReference>
<dbReference type="PANTHER" id="PTHR36851">
    <property type="entry name" value="UNNAMED PRODUCT"/>
    <property type="match status" value="1"/>
</dbReference>
<proteinExistence type="predicted"/>
<dbReference type="Gene3D" id="3.90.550.10">
    <property type="entry name" value="Spore Coat Polysaccharide Biosynthesis Protein SpsA, Chain A"/>
    <property type="match status" value="1"/>
</dbReference>
<evidence type="ECO:0008006" key="4">
    <source>
        <dbReference type="Google" id="ProtNLM"/>
    </source>
</evidence>
<feature type="transmembrane region" description="Helical" evidence="1">
    <location>
        <begin position="464"/>
        <end position="488"/>
    </location>
</feature>
<dbReference type="SUPFAM" id="SSF53448">
    <property type="entry name" value="Nucleotide-diphospho-sugar transferases"/>
    <property type="match status" value="1"/>
</dbReference>
<dbReference type="Proteomes" id="UP000176527">
    <property type="component" value="Unassembled WGS sequence"/>
</dbReference>
<dbReference type="PANTHER" id="PTHR36851:SF1">
    <property type="entry name" value="GLYCO_TRANS_2-LIKE DOMAIN-CONTAINING PROTEIN"/>
    <property type="match status" value="1"/>
</dbReference>
<name>A0A1F5KCS8_9BACT</name>
<dbReference type="AlphaFoldDB" id="A0A1F5KCS8"/>